<comment type="caution">
    <text evidence="3">The sequence shown here is derived from an EMBL/GenBank/DDBJ whole genome shotgun (WGS) entry which is preliminary data.</text>
</comment>
<feature type="region of interest" description="Disordered" evidence="1">
    <location>
        <begin position="164"/>
        <end position="199"/>
    </location>
</feature>
<evidence type="ECO:0000256" key="2">
    <source>
        <dbReference type="SAM" id="Phobius"/>
    </source>
</evidence>
<evidence type="ECO:0000313" key="4">
    <source>
        <dbReference type="Proteomes" id="UP001165065"/>
    </source>
</evidence>
<name>A0A9W7FWF3_9STRA</name>
<keyword evidence="2" id="KW-0812">Transmembrane</keyword>
<keyword evidence="2" id="KW-1133">Transmembrane helix</keyword>
<protein>
    <submittedName>
        <fullName evidence="3">Uncharacterized protein</fullName>
    </submittedName>
</protein>
<accession>A0A9W7FWF3</accession>
<dbReference type="EMBL" id="BRYA01000504">
    <property type="protein sequence ID" value="GMI20073.1"/>
    <property type="molecule type" value="Genomic_DNA"/>
</dbReference>
<dbReference type="AlphaFoldDB" id="A0A9W7FWF3"/>
<sequence length="199" mass="21217">MFTLTELLFNKLADKDKDKDKKGNDDKSVKTPVSTTPQNISCLVTFGSSPTPTTFPLLPFYVTLLRAIIGTFLGFSLATRGVNGSSGLLLGLGMTMNLPQLYVERFLKIDAELWAENLTMFTGFPAGAGMLVLTWTVFHSSSPEGAAYLVDAAKAAALGKLARELEEEMGETGETAEGGGEEGQEFNAGQGTTAGDDEF</sequence>
<feature type="transmembrane region" description="Helical" evidence="2">
    <location>
        <begin position="118"/>
        <end position="138"/>
    </location>
</feature>
<feature type="transmembrane region" description="Helical" evidence="2">
    <location>
        <begin position="85"/>
        <end position="103"/>
    </location>
</feature>
<keyword evidence="4" id="KW-1185">Reference proteome</keyword>
<proteinExistence type="predicted"/>
<organism evidence="3 4">
    <name type="scientific">Triparma columacea</name>
    <dbReference type="NCBI Taxonomy" id="722753"/>
    <lineage>
        <taxon>Eukaryota</taxon>
        <taxon>Sar</taxon>
        <taxon>Stramenopiles</taxon>
        <taxon>Ochrophyta</taxon>
        <taxon>Bolidophyceae</taxon>
        <taxon>Parmales</taxon>
        <taxon>Triparmaceae</taxon>
        <taxon>Triparma</taxon>
    </lineage>
</organism>
<dbReference type="Proteomes" id="UP001165065">
    <property type="component" value="Unassembled WGS sequence"/>
</dbReference>
<gene>
    <name evidence="3" type="ORF">TrCOL_g10179</name>
</gene>
<dbReference type="OrthoDB" id="10496135at2759"/>
<feature type="transmembrane region" description="Helical" evidence="2">
    <location>
        <begin position="58"/>
        <end position="78"/>
    </location>
</feature>
<reference evidence="4" key="1">
    <citation type="journal article" date="2023" name="Commun. Biol.">
        <title>Genome analysis of Parmales, the sister group of diatoms, reveals the evolutionary specialization of diatoms from phago-mixotrophs to photoautotrophs.</title>
        <authorList>
            <person name="Ban H."/>
            <person name="Sato S."/>
            <person name="Yoshikawa S."/>
            <person name="Yamada K."/>
            <person name="Nakamura Y."/>
            <person name="Ichinomiya M."/>
            <person name="Sato N."/>
            <person name="Blanc-Mathieu R."/>
            <person name="Endo H."/>
            <person name="Kuwata A."/>
            <person name="Ogata H."/>
        </authorList>
    </citation>
    <scope>NUCLEOTIDE SEQUENCE [LARGE SCALE GENOMIC DNA]</scope>
</reference>
<evidence type="ECO:0000256" key="1">
    <source>
        <dbReference type="SAM" id="MobiDB-lite"/>
    </source>
</evidence>
<keyword evidence="2" id="KW-0472">Membrane</keyword>
<evidence type="ECO:0000313" key="3">
    <source>
        <dbReference type="EMBL" id="GMI20073.1"/>
    </source>
</evidence>